<keyword evidence="3" id="KW-1185">Reference proteome</keyword>
<sequence>MTAPAPVRPAAATVRPRRLRGLAWLLVHQHRAALVLCAAATVLGSAWMLYQRAAVLDTLHSAGWPARPVDSLAPETADRVRADIDSMGRKLGWLPLLFGVFLGAPLLAADREQGTARLVTTQSVPRGRWLRWKLCFALAAAVLTTTVLGLLYGWWWRSAGPLAPADWLSGALFDSSAPVLPATALFTTSLGIAVGALARRAVPAMTVTFLVSGAALFAGDLLKGGLATPRRLAFPLGSPEPPVLEHVVQVDQWVGTASGRLYGWGTCVNDPAPDGCRAARGIVDSVWEYFGRDQMAGMQWIAAGVLLGLSAVLVGSVLRWSRRGAL</sequence>
<dbReference type="Proteomes" id="UP001610631">
    <property type="component" value="Unassembled WGS sequence"/>
</dbReference>
<feature type="transmembrane region" description="Helical" evidence="1">
    <location>
        <begin position="175"/>
        <end position="197"/>
    </location>
</feature>
<feature type="transmembrane region" description="Helical" evidence="1">
    <location>
        <begin position="32"/>
        <end position="50"/>
    </location>
</feature>
<comment type="caution">
    <text evidence="2">The sequence shown here is derived from an EMBL/GenBank/DDBJ whole genome shotgun (WGS) entry which is preliminary data.</text>
</comment>
<accession>A0ABW7P7N4</accession>
<keyword evidence="1" id="KW-0472">Membrane</keyword>
<dbReference type="RefSeq" id="WP_395508037.1">
    <property type="nucleotide sequence ID" value="NZ_JBBDHD010000005.1"/>
</dbReference>
<name>A0ABW7P7N4_9ACTN</name>
<evidence type="ECO:0000313" key="2">
    <source>
        <dbReference type="EMBL" id="MFH7594091.1"/>
    </source>
</evidence>
<feature type="transmembrane region" description="Helical" evidence="1">
    <location>
        <begin position="297"/>
        <end position="318"/>
    </location>
</feature>
<dbReference type="EMBL" id="JBBDHD010000005">
    <property type="protein sequence ID" value="MFH7594091.1"/>
    <property type="molecule type" value="Genomic_DNA"/>
</dbReference>
<reference evidence="2 3" key="1">
    <citation type="submission" date="2024-03" db="EMBL/GenBank/DDBJ databases">
        <title>Whole genome sequencing of Streptomyces racemochromogenes, to identify antimicrobial biosynthetic gene clusters.</title>
        <authorList>
            <person name="Suryawanshi P."/>
            <person name="Krishnaraj P.U."/>
            <person name="Arun Y.P."/>
            <person name="Suryawanshi M.P."/>
            <person name="Rakshit O."/>
        </authorList>
    </citation>
    <scope>NUCLEOTIDE SEQUENCE [LARGE SCALE GENOMIC DNA]</scope>
    <source>
        <strain evidence="2 3">AUDT626</strain>
    </source>
</reference>
<feature type="transmembrane region" description="Helical" evidence="1">
    <location>
        <begin position="204"/>
        <end position="222"/>
    </location>
</feature>
<organism evidence="2 3">
    <name type="scientific">Streptomyces racemochromogenes</name>
    <dbReference type="NCBI Taxonomy" id="67353"/>
    <lineage>
        <taxon>Bacteria</taxon>
        <taxon>Bacillati</taxon>
        <taxon>Actinomycetota</taxon>
        <taxon>Actinomycetes</taxon>
        <taxon>Kitasatosporales</taxon>
        <taxon>Streptomycetaceae</taxon>
        <taxon>Streptomyces</taxon>
    </lineage>
</organism>
<evidence type="ECO:0000313" key="3">
    <source>
        <dbReference type="Proteomes" id="UP001610631"/>
    </source>
</evidence>
<keyword evidence="1" id="KW-0812">Transmembrane</keyword>
<evidence type="ECO:0000256" key="1">
    <source>
        <dbReference type="SAM" id="Phobius"/>
    </source>
</evidence>
<feature type="transmembrane region" description="Helical" evidence="1">
    <location>
        <begin position="91"/>
        <end position="109"/>
    </location>
</feature>
<gene>
    <name evidence="2" type="ORF">WDV06_03160</name>
</gene>
<protein>
    <submittedName>
        <fullName evidence="2">ABC transporter permease</fullName>
    </submittedName>
</protein>
<keyword evidence="1" id="KW-1133">Transmembrane helix</keyword>
<proteinExistence type="predicted"/>
<feature type="transmembrane region" description="Helical" evidence="1">
    <location>
        <begin position="130"/>
        <end position="155"/>
    </location>
</feature>